<comment type="caution">
    <text evidence="1">The sequence shown here is derived from an EMBL/GenBank/DDBJ whole genome shotgun (WGS) entry which is preliminary data.</text>
</comment>
<reference evidence="1" key="1">
    <citation type="submission" date="2019-11" db="EMBL/GenBank/DDBJ databases">
        <title>Nori genome reveals adaptations in red seaweeds to the harsh intertidal environment.</title>
        <authorList>
            <person name="Wang D."/>
            <person name="Mao Y."/>
        </authorList>
    </citation>
    <scope>NUCLEOTIDE SEQUENCE</scope>
    <source>
        <tissue evidence="1">Gametophyte</tissue>
    </source>
</reference>
<protein>
    <submittedName>
        <fullName evidence="1">Uncharacterized protein</fullName>
    </submittedName>
</protein>
<keyword evidence="2" id="KW-1185">Reference proteome</keyword>
<dbReference type="Proteomes" id="UP000798662">
    <property type="component" value="Chromosome 1"/>
</dbReference>
<evidence type="ECO:0000313" key="1">
    <source>
        <dbReference type="EMBL" id="KAK1858040.1"/>
    </source>
</evidence>
<gene>
    <name evidence="1" type="ORF">I4F81_000654</name>
</gene>
<name>A0ACC3BJ96_PYRYE</name>
<organism evidence="1 2">
    <name type="scientific">Pyropia yezoensis</name>
    <name type="common">Susabi-nori</name>
    <name type="synonym">Porphyra yezoensis</name>
    <dbReference type="NCBI Taxonomy" id="2788"/>
    <lineage>
        <taxon>Eukaryota</taxon>
        <taxon>Rhodophyta</taxon>
        <taxon>Bangiophyceae</taxon>
        <taxon>Bangiales</taxon>
        <taxon>Bangiaceae</taxon>
        <taxon>Pyropia</taxon>
    </lineage>
</organism>
<proteinExistence type="predicted"/>
<sequence length="1114" mass="108363">MGGGGGGGCAPCVGCSRCAWALMFAWVGPVGPWRFGVRGGLPEVPPISTAPRRPPFVGSWQSATVAGGLSSAPVPRTVACGPVWPPFSSPSTSPDLACERTPAPHWWLVMDARATGAGHSDKAPSPSPLSWRQLPRRVRVSTTPRRPQPGGAAARAAAATAAAAGGAVVPDAAVAATPAAARSSGQAELLLPPGVSRPHGGSSGGGGGGAALAAAAPPWEQPLGVRQGGVGGACRPGVPPTSHASGHDTPAGCCRGSCGGRGGGCGGCGDSDGGGGYGGDGGGDGSVVSGSSSGSSNGGGCRTRNRAMYSRTSSNHWPSIRRYKASTPLLVVATMTAAALGVLGLVPVSTRQHVLGRARRRLDSPVHSTGGRFREEGGGRGQTEGLHAAESVGGMGAPSPRPRFRARLSVGAWKAALAAPAVAPPPPLPPLVAASPVAGVTVWAPDRSACAGSFVWGKGAAVRLREVVPDHRASSAAEAVAGRPGVAASVRYMLLFTTVLPVVLVPSSAVGYKRAPRGTRVGGVWSPPGWRGARVGAGGGDRSGVSSADAWGFAGHERGDSGSGSGGSGGSDSGGGGDGGAAWAGNATLGAPIPGVGMALDHLAHTGGERRHGRDEWVGILTFYTLPGGSLTSAQGLAAALATASAPSGSGSGGGGPTLTISLPVTDEATEAAEAQTGTPPPTTDTATLAFSLACVTGWDAATPAAATPRNCPDDPLAVPGGRSVVLCSNALYGRLSGLDGIPTVAAWGARSLRGPASFTTVGLLAVVPVGLSGATALCEGGMKGGEGSAAATTPQVAGSTAQSTALSAAASSSISGVPPPPSSVADCVAASMAAATVALATYATALGAALSAAGVPVTDHHRLVLMPWCGLGSGADEAPADSGGGGPCSTSYMVAQFGAQYAAYGLLGGGHAWAASFDLDEFLGSGLDTAATPLPVGPAGTLFATTLGAMPGVGVTGPSSLTANATTADGAAAAAAAAAAPAAPSSAAPPSNGALLAQWVDFQVPDAAASAALTRRVTKRGAPPLAAAVAGNASSCVGAQGKSALHCSRGVGFLIHDVAVVREGPGAAAGLGAPLRLRPPRAGRLWAMHGRYRPRTGDCVYVGDSTKVNGTVG</sequence>
<accession>A0ACC3BJ96</accession>
<evidence type="ECO:0000313" key="2">
    <source>
        <dbReference type="Proteomes" id="UP000798662"/>
    </source>
</evidence>
<dbReference type="EMBL" id="CM020618">
    <property type="protein sequence ID" value="KAK1858040.1"/>
    <property type="molecule type" value="Genomic_DNA"/>
</dbReference>